<dbReference type="InterPro" id="IPR036366">
    <property type="entry name" value="PGBDSf"/>
</dbReference>
<keyword evidence="5" id="KW-1185">Reference proteome</keyword>
<dbReference type="EMBL" id="FNBE01000015">
    <property type="protein sequence ID" value="SDG79161.1"/>
    <property type="molecule type" value="Genomic_DNA"/>
</dbReference>
<name>A0A1G7X4S0_PSEOR</name>
<keyword evidence="2" id="KW-0472">Membrane</keyword>
<feature type="compositionally biased region" description="Low complexity" evidence="1">
    <location>
        <begin position="1"/>
        <end position="12"/>
    </location>
</feature>
<dbReference type="OrthoDB" id="9787225at2"/>
<accession>A0A1G7X4S0</accession>
<evidence type="ECO:0000313" key="4">
    <source>
        <dbReference type="EMBL" id="SDG79161.1"/>
    </source>
</evidence>
<feature type="region of interest" description="Disordered" evidence="1">
    <location>
        <begin position="1"/>
        <end position="93"/>
    </location>
</feature>
<dbReference type="SUPFAM" id="SSF47090">
    <property type="entry name" value="PGBD-like"/>
    <property type="match status" value="1"/>
</dbReference>
<sequence>MSTDTTTTRTTTGGEDEQPRGPRYGSPYRSATARTPYAPRYDAQYDDDRYDDARYDTHEGGPAYAGPEYAGRQPAGSGHRPGPGATAGQKGGRGKTVAITVGSVLAAAGLTAGLVAGLGGLWSSTAAPTADPGTSIVNVVPGAHSGGHAIVPAGGGSNGNGGGGHVTPPTPPTPPVKPSQAVETLQQELGQLNYYEGPDTGIMNAQTTQAITYLQRDAHLPQTGTMNAATQAALTQMLATGNNHMGG</sequence>
<dbReference type="InterPro" id="IPR036365">
    <property type="entry name" value="PGBD-like_sf"/>
</dbReference>
<dbReference type="RefSeq" id="WP_093088125.1">
    <property type="nucleotide sequence ID" value="NZ_FNBE01000015.1"/>
</dbReference>
<keyword evidence="2" id="KW-0812">Transmembrane</keyword>
<keyword evidence="2" id="KW-1133">Transmembrane helix</keyword>
<dbReference type="InterPro" id="IPR002477">
    <property type="entry name" value="Peptidoglycan-bd-like"/>
</dbReference>
<dbReference type="AlphaFoldDB" id="A0A1G7X4S0"/>
<proteinExistence type="predicted"/>
<dbReference type="Pfam" id="PF01471">
    <property type="entry name" value="PG_binding_1"/>
    <property type="match status" value="1"/>
</dbReference>
<evidence type="ECO:0000259" key="3">
    <source>
        <dbReference type="Pfam" id="PF01471"/>
    </source>
</evidence>
<feature type="domain" description="Peptidoglycan binding-like" evidence="3">
    <location>
        <begin position="179"/>
        <end position="234"/>
    </location>
</feature>
<protein>
    <submittedName>
        <fullName evidence="4">Putative peptidoglycan binding domain-containing protein</fullName>
    </submittedName>
</protein>
<evidence type="ECO:0000256" key="2">
    <source>
        <dbReference type="SAM" id="Phobius"/>
    </source>
</evidence>
<feature type="transmembrane region" description="Helical" evidence="2">
    <location>
        <begin position="97"/>
        <end position="122"/>
    </location>
</feature>
<dbReference type="Gene3D" id="1.10.101.10">
    <property type="entry name" value="PGBD-like superfamily/PGBD"/>
    <property type="match status" value="1"/>
</dbReference>
<feature type="compositionally biased region" description="Low complexity" evidence="1">
    <location>
        <begin position="60"/>
        <end position="71"/>
    </location>
</feature>
<gene>
    <name evidence="4" type="ORF">SAMN05216377_11585</name>
</gene>
<evidence type="ECO:0000256" key="1">
    <source>
        <dbReference type="SAM" id="MobiDB-lite"/>
    </source>
</evidence>
<reference evidence="4 5" key="1">
    <citation type="submission" date="2016-10" db="EMBL/GenBank/DDBJ databases">
        <authorList>
            <person name="de Groot N.N."/>
        </authorList>
    </citation>
    <scope>NUCLEOTIDE SEQUENCE [LARGE SCALE GENOMIC DNA]</scope>
    <source>
        <strain evidence="4 5">CGMCC 4.3143</strain>
    </source>
</reference>
<organism evidence="4 5">
    <name type="scientific">Pseudonocardia oroxyli</name>
    <dbReference type="NCBI Taxonomy" id="366584"/>
    <lineage>
        <taxon>Bacteria</taxon>
        <taxon>Bacillati</taxon>
        <taxon>Actinomycetota</taxon>
        <taxon>Actinomycetes</taxon>
        <taxon>Pseudonocardiales</taxon>
        <taxon>Pseudonocardiaceae</taxon>
        <taxon>Pseudonocardia</taxon>
    </lineage>
</organism>
<evidence type="ECO:0000313" key="5">
    <source>
        <dbReference type="Proteomes" id="UP000198967"/>
    </source>
</evidence>
<dbReference type="STRING" id="366584.SAMN05216377_11585"/>
<dbReference type="Proteomes" id="UP000198967">
    <property type="component" value="Unassembled WGS sequence"/>
</dbReference>